<name>A0A8W8LT78_MAGGI</name>
<protein>
    <submittedName>
        <fullName evidence="1">Uncharacterized protein</fullName>
    </submittedName>
</protein>
<organism evidence="1 2">
    <name type="scientific">Magallana gigas</name>
    <name type="common">Pacific oyster</name>
    <name type="synonym">Crassostrea gigas</name>
    <dbReference type="NCBI Taxonomy" id="29159"/>
    <lineage>
        <taxon>Eukaryota</taxon>
        <taxon>Metazoa</taxon>
        <taxon>Spiralia</taxon>
        <taxon>Lophotrochozoa</taxon>
        <taxon>Mollusca</taxon>
        <taxon>Bivalvia</taxon>
        <taxon>Autobranchia</taxon>
        <taxon>Pteriomorphia</taxon>
        <taxon>Ostreida</taxon>
        <taxon>Ostreoidea</taxon>
        <taxon>Ostreidae</taxon>
        <taxon>Magallana</taxon>
    </lineage>
</organism>
<evidence type="ECO:0000313" key="2">
    <source>
        <dbReference type="Proteomes" id="UP000005408"/>
    </source>
</evidence>
<accession>A0A8W8LT78</accession>
<dbReference type="AlphaFoldDB" id="A0A8W8LT78"/>
<sequence>MPTFIPNPIDQEKMYSLFGKITPLSTATEDNVLPLNQPKTSVRELLDEPKLVATIQKIKEYLYSCKTRVTNNHGSSY</sequence>
<reference evidence="1" key="1">
    <citation type="submission" date="2022-08" db="UniProtKB">
        <authorList>
            <consortium name="EnsemblMetazoa"/>
        </authorList>
    </citation>
    <scope>IDENTIFICATION</scope>
    <source>
        <strain evidence="1">05x7-T-G4-1.051#20</strain>
    </source>
</reference>
<evidence type="ECO:0000313" key="1">
    <source>
        <dbReference type="EnsemblMetazoa" id="G29602.2:cds"/>
    </source>
</evidence>
<dbReference type="EnsemblMetazoa" id="G29602.2">
    <property type="protein sequence ID" value="G29602.2:cds"/>
    <property type="gene ID" value="G29602"/>
</dbReference>
<keyword evidence="2" id="KW-1185">Reference proteome</keyword>
<proteinExistence type="predicted"/>
<dbReference type="Proteomes" id="UP000005408">
    <property type="component" value="Unassembled WGS sequence"/>
</dbReference>